<dbReference type="PANTHER" id="PTHR30047:SF7">
    <property type="entry name" value="HIGH-AFFINITY CHOLINE TRANSPORT PROTEIN"/>
    <property type="match status" value="1"/>
</dbReference>
<feature type="transmembrane region" description="Helical" evidence="7">
    <location>
        <begin position="101"/>
        <end position="120"/>
    </location>
</feature>
<feature type="transmembrane region" description="Helical" evidence="7">
    <location>
        <begin position="708"/>
        <end position="730"/>
    </location>
</feature>
<feature type="transmembrane region" description="Helical" evidence="7">
    <location>
        <begin position="765"/>
        <end position="785"/>
    </location>
</feature>
<keyword evidence="6 7" id="KW-0472">Membrane</keyword>
<dbReference type="PROSITE" id="PS01303">
    <property type="entry name" value="BCCT"/>
    <property type="match status" value="1"/>
</dbReference>
<comment type="subcellular location">
    <subcellularLocation>
        <location evidence="1">Cell membrane</location>
        <topology evidence="1">Multi-pass membrane protein</topology>
    </subcellularLocation>
</comment>
<sequence>MPGASKPSRERVARDRARDARRDEDVAAGRFVRANRWIAFDFAAFPIIRANWVVFLLATVTLWGFVIGVTTSEANVRGAGQVSAVSTFFANATSAITHNFTWFYTLTQNAWLVVVFYVLLKKKYANVRLGTQDDAPEYSDLVWFILIFTTGLGTGIFYFGVSEPMYYYRDDAGALNTNSNYLAKIPFMNDDQRASMAMFLTFFHWGFHGWAPYLVVGLTTGVVCYRLGRPLTLRSAFYPLFGDYVNGLFGDIIDAMSIACTTFGLSTSLGLGANSINATIHRMNSAIPNDNESVKSFIIWIITALTTGAVVSGLDRGMVPMAILAFGVLSALILLLFMLDNTWYIANIFTQTTGTYMQYFIQAGFDNDALPQLALEFQEKDPHLWGNPGIKGRVEIALGTTMADSQTYYESTPASFMNSWTVFYWAWWITWAPFVGLFIARISRGRTVREIILVGMFVPMISGFFALSVLGSLGIRMERIAELSLKYAPDWRKGVVNCAGLGYLNNEPASDAAIKLANDVGIYALACRKSTDRILDILEPYGNLTKLLQLLVLIGVISFFVTSADAGAFTDDMIAAGGIDNAPVLQRVWWSITQGATAQALLSTSKTGLSTISSVSICAALPYTFALNAMCVALFRALDEANGDPKYLSMRKNFSTSIIDVFDNFNGPDGSPDGKIMSTKERLILLLRIILNPYHAMFISALELFTPFGISVFSFTCTTIYYAWILLLCLTPLKQGTHSLAWLMYLLFAMLTTAIRYNLRAKWHIVGNLMDDFIACFFFYPFALAQMKLEVESHKGRAPPSRPRDWSVRGRIMNDTSVRSGRSDASIRGKRHLPSVTAANVAHFESKSNENGVTDVADMA</sequence>
<gene>
    <name evidence="8" type="ORF">OT_ostta03g00510</name>
</gene>
<dbReference type="Proteomes" id="UP000009170">
    <property type="component" value="Unassembled WGS sequence"/>
</dbReference>
<reference evidence="8 9" key="2">
    <citation type="journal article" date="2014" name="BMC Genomics">
        <title>An improved genome of the model marine alga Ostreococcus tauri unfolds by assessing Illumina de novo assemblies.</title>
        <authorList>
            <person name="Blanc-Mathieu R."/>
            <person name="Verhelst B."/>
            <person name="Derelle E."/>
            <person name="Rombauts S."/>
            <person name="Bouget F.Y."/>
            <person name="Carre I."/>
            <person name="Chateau A."/>
            <person name="Eyre-Walker A."/>
            <person name="Grimsley N."/>
            <person name="Moreau H."/>
            <person name="Piegu B."/>
            <person name="Rivals E."/>
            <person name="Schackwitz W."/>
            <person name="Van de Peer Y."/>
            <person name="Piganeau G."/>
        </authorList>
    </citation>
    <scope>NUCLEOTIDE SEQUENCE [LARGE SCALE GENOMIC DNA]</scope>
    <source>
        <strain evidence="9">OTTH 0595 / CCAP 157/2 / RCC745</strain>
    </source>
</reference>
<dbReference type="RefSeq" id="XP_022838410.1">
    <property type="nucleotide sequence ID" value="XM_022984667.1"/>
</dbReference>
<dbReference type="InParanoid" id="A0A096P787"/>
<feature type="transmembrane region" description="Helical" evidence="7">
    <location>
        <begin position="141"/>
        <end position="161"/>
    </location>
</feature>
<dbReference type="GeneID" id="9833147"/>
<evidence type="ECO:0000256" key="1">
    <source>
        <dbReference type="ARBA" id="ARBA00004651"/>
    </source>
</evidence>
<dbReference type="KEGG" id="ota:OT_ostta03g00510"/>
<protein>
    <submittedName>
        <fullName evidence="8">BCCT transporter family</fullName>
    </submittedName>
</protein>
<dbReference type="AlphaFoldDB" id="A0A096P787"/>
<dbReference type="GO" id="GO:0005886">
    <property type="term" value="C:plasma membrane"/>
    <property type="evidence" value="ECO:0007669"/>
    <property type="project" value="UniProtKB-SubCell"/>
</dbReference>
<feature type="transmembrane region" description="Helical" evidence="7">
    <location>
        <begin position="321"/>
        <end position="339"/>
    </location>
</feature>
<feature type="transmembrane region" description="Helical" evidence="7">
    <location>
        <begin position="210"/>
        <end position="228"/>
    </location>
</feature>
<feature type="transmembrane region" description="Helical" evidence="7">
    <location>
        <begin position="52"/>
        <end position="70"/>
    </location>
</feature>
<accession>A0A096P787</accession>
<dbReference type="InterPro" id="IPR018093">
    <property type="entry name" value="BCCT_CS"/>
</dbReference>
<keyword evidence="4 7" id="KW-0812">Transmembrane</keyword>
<keyword evidence="3" id="KW-1003">Cell membrane</keyword>
<feature type="transmembrane region" description="Helical" evidence="7">
    <location>
        <begin position="452"/>
        <end position="475"/>
    </location>
</feature>
<proteinExistence type="predicted"/>
<evidence type="ECO:0000256" key="4">
    <source>
        <dbReference type="ARBA" id="ARBA00022692"/>
    </source>
</evidence>
<feature type="transmembrane region" description="Helical" evidence="7">
    <location>
        <begin position="742"/>
        <end position="759"/>
    </location>
</feature>
<dbReference type="InterPro" id="IPR000060">
    <property type="entry name" value="BCCT_transptr"/>
</dbReference>
<dbReference type="GO" id="GO:0022857">
    <property type="term" value="F:transmembrane transporter activity"/>
    <property type="evidence" value="ECO:0007669"/>
    <property type="project" value="InterPro"/>
</dbReference>
<reference evidence="9" key="1">
    <citation type="journal article" date="2006" name="Proc. Natl. Acad. Sci. U.S.A.">
        <title>Genome analysis of the smallest free-living eukaryote Ostreococcus tauri unveils many unique features.</title>
        <authorList>
            <person name="Derelle E."/>
            <person name="Ferraz C."/>
            <person name="Rombauts S."/>
            <person name="Rouze P."/>
            <person name="Worden A.Z."/>
            <person name="Robbens S."/>
            <person name="Partensky F."/>
            <person name="Degroeve S."/>
            <person name="Echeynie S."/>
            <person name="Cooke R."/>
            <person name="Saeys Y."/>
            <person name="Wuyts J."/>
            <person name="Jabbari K."/>
            <person name="Bowler C."/>
            <person name="Panaud O."/>
            <person name="Piegu B."/>
            <person name="Ball S.G."/>
            <person name="Ral J.-P."/>
            <person name="Bouget F.-Y."/>
            <person name="Piganeau G."/>
            <person name="De Baets B."/>
            <person name="Picard A."/>
            <person name="Delseny M."/>
            <person name="Demaille J."/>
            <person name="Van de Peer Y."/>
            <person name="Moreau H."/>
        </authorList>
    </citation>
    <scope>NUCLEOTIDE SEQUENCE [LARGE SCALE GENOMIC DNA]</scope>
    <source>
        <strain evidence="9">OTTH 0595 / CCAP 157/2 / RCC745</strain>
    </source>
</reference>
<evidence type="ECO:0000256" key="3">
    <source>
        <dbReference type="ARBA" id="ARBA00022475"/>
    </source>
</evidence>
<dbReference type="PANTHER" id="PTHR30047">
    <property type="entry name" value="HIGH-AFFINITY CHOLINE TRANSPORT PROTEIN-RELATED"/>
    <property type="match status" value="1"/>
</dbReference>
<dbReference type="Pfam" id="PF02028">
    <property type="entry name" value="BCCT"/>
    <property type="match status" value="2"/>
</dbReference>
<organism evidence="8 9">
    <name type="scientific">Ostreococcus tauri</name>
    <name type="common">Marine green alga</name>
    <dbReference type="NCBI Taxonomy" id="70448"/>
    <lineage>
        <taxon>Eukaryota</taxon>
        <taxon>Viridiplantae</taxon>
        <taxon>Chlorophyta</taxon>
        <taxon>Mamiellophyceae</taxon>
        <taxon>Mamiellales</taxon>
        <taxon>Bathycoccaceae</taxon>
        <taxon>Ostreococcus</taxon>
    </lineage>
</organism>
<evidence type="ECO:0000256" key="2">
    <source>
        <dbReference type="ARBA" id="ARBA00022448"/>
    </source>
</evidence>
<evidence type="ECO:0000313" key="9">
    <source>
        <dbReference type="Proteomes" id="UP000009170"/>
    </source>
</evidence>
<evidence type="ECO:0000256" key="7">
    <source>
        <dbReference type="SAM" id="Phobius"/>
    </source>
</evidence>
<evidence type="ECO:0000313" key="8">
    <source>
        <dbReference type="EMBL" id="CEF96976.1"/>
    </source>
</evidence>
<dbReference type="EMBL" id="CAID01000003">
    <property type="protein sequence ID" value="CEF96976.1"/>
    <property type="molecule type" value="Genomic_DNA"/>
</dbReference>
<feature type="transmembrane region" description="Helical" evidence="7">
    <location>
        <begin position="422"/>
        <end position="440"/>
    </location>
</feature>
<evidence type="ECO:0000256" key="6">
    <source>
        <dbReference type="ARBA" id="ARBA00023136"/>
    </source>
</evidence>
<feature type="transmembrane region" description="Helical" evidence="7">
    <location>
        <begin position="293"/>
        <end position="314"/>
    </location>
</feature>
<dbReference type="OrthoDB" id="1045822at2759"/>
<name>A0A096P787_OSTTA</name>
<comment type="caution">
    <text evidence="8">The sequence shown here is derived from an EMBL/GenBank/DDBJ whole genome shotgun (WGS) entry which is preliminary data.</text>
</comment>
<keyword evidence="5 7" id="KW-1133">Transmembrane helix</keyword>
<feature type="transmembrane region" description="Helical" evidence="7">
    <location>
        <begin position="547"/>
        <end position="564"/>
    </location>
</feature>
<keyword evidence="9" id="KW-1185">Reference proteome</keyword>
<keyword evidence="2" id="KW-0813">Transport</keyword>
<evidence type="ECO:0000256" key="5">
    <source>
        <dbReference type="ARBA" id="ARBA00022989"/>
    </source>
</evidence>